<sequence length="183" mass="19987">MRVLFDDFVHTEFHLFFLGGQEADAVGYGRDGQVNGLCGAAEPGNLIFTTGLHTGNVPLRIERHDTEPPLGEMWPDVVEASFTPVDPDVWLVSSSSPPVALALEQGTYRARYCAIGFDNEDQLTDDPPERYLVQFWPAPAAPDRIVRQTSPGAAHWHGTAQRTLAAPAAGRDPAERNVSTHVI</sequence>
<dbReference type="RefSeq" id="WP_282764859.1">
    <property type="nucleotide sequence ID" value="NZ_JASCTH010000027.1"/>
</dbReference>
<gene>
    <name evidence="2" type="ORF">QLQ12_34075</name>
</gene>
<dbReference type="Proteomes" id="UP001241758">
    <property type="component" value="Unassembled WGS sequence"/>
</dbReference>
<keyword evidence="3" id="KW-1185">Reference proteome</keyword>
<organism evidence="2 3">
    <name type="scientific">Actinoplanes sandaracinus</name>
    <dbReference type="NCBI Taxonomy" id="3045177"/>
    <lineage>
        <taxon>Bacteria</taxon>
        <taxon>Bacillati</taxon>
        <taxon>Actinomycetota</taxon>
        <taxon>Actinomycetes</taxon>
        <taxon>Micromonosporales</taxon>
        <taxon>Micromonosporaceae</taxon>
        <taxon>Actinoplanes</taxon>
    </lineage>
</organism>
<evidence type="ECO:0000256" key="1">
    <source>
        <dbReference type="SAM" id="MobiDB-lite"/>
    </source>
</evidence>
<comment type="caution">
    <text evidence="2">The sequence shown here is derived from an EMBL/GenBank/DDBJ whole genome shotgun (WGS) entry which is preliminary data.</text>
</comment>
<dbReference type="EMBL" id="JASCTH010000027">
    <property type="protein sequence ID" value="MDI6103653.1"/>
    <property type="molecule type" value="Genomic_DNA"/>
</dbReference>
<accession>A0ABT6WV70</accession>
<name>A0ABT6WV70_9ACTN</name>
<evidence type="ECO:0000313" key="3">
    <source>
        <dbReference type="Proteomes" id="UP001241758"/>
    </source>
</evidence>
<reference evidence="2 3" key="1">
    <citation type="submission" date="2023-05" db="EMBL/GenBank/DDBJ databases">
        <title>Actinoplanes sp. NEAU-A12 genome sequencing.</title>
        <authorList>
            <person name="Wang Z.-S."/>
        </authorList>
    </citation>
    <scope>NUCLEOTIDE SEQUENCE [LARGE SCALE GENOMIC DNA]</scope>
    <source>
        <strain evidence="2 3">NEAU-A12</strain>
    </source>
</reference>
<proteinExistence type="predicted"/>
<protein>
    <submittedName>
        <fullName evidence="2">Uncharacterized protein</fullName>
    </submittedName>
</protein>
<feature type="region of interest" description="Disordered" evidence="1">
    <location>
        <begin position="164"/>
        <end position="183"/>
    </location>
</feature>
<evidence type="ECO:0000313" key="2">
    <source>
        <dbReference type="EMBL" id="MDI6103653.1"/>
    </source>
</evidence>